<comment type="caution">
    <text evidence="1">The sequence shown here is derived from an EMBL/GenBank/DDBJ whole genome shotgun (WGS) entry which is preliminary data.</text>
</comment>
<organism evidence="1 2">
    <name type="scientific">Pseudaminobacter soli</name>
    <name type="common">ex Zhang et al. 2022</name>
    <dbReference type="NCBI Taxonomy" id="2831468"/>
    <lineage>
        <taxon>Bacteria</taxon>
        <taxon>Pseudomonadati</taxon>
        <taxon>Pseudomonadota</taxon>
        <taxon>Alphaproteobacteria</taxon>
        <taxon>Hyphomicrobiales</taxon>
        <taxon>Phyllobacteriaceae</taxon>
        <taxon>Pseudaminobacter</taxon>
    </lineage>
</organism>
<dbReference type="Gene3D" id="3.20.20.370">
    <property type="entry name" value="Glycoside hydrolase/deacetylase"/>
    <property type="match status" value="1"/>
</dbReference>
<dbReference type="InterPro" id="IPR011330">
    <property type="entry name" value="Glyco_hydro/deAcase_b/a-brl"/>
</dbReference>
<accession>A0A942I3L4</accession>
<dbReference type="Proteomes" id="UP000680348">
    <property type="component" value="Unassembled WGS sequence"/>
</dbReference>
<dbReference type="GO" id="GO:0005975">
    <property type="term" value="P:carbohydrate metabolic process"/>
    <property type="evidence" value="ECO:0007669"/>
    <property type="project" value="InterPro"/>
</dbReference>
<dbReference type="CDD" id="cd10928">
    <property type="entry name" value="CE4_u4"/>
    <property type="match status" value="1"/>
</dbReference>
<proteinExistence type="predicted"/>
<gene>
    <name evidence="1" type="ORF">KEU06_15940</name>
</gene>
<dbReference type="InterPro" id="IPR049591">
    <property type="entry name" value="CE4_u4-like"/>
</dbReference>
<keyword evidence="2" id="KW-1185">Reference proteome</keyword>
<dbReference type="AlphaFoldDB" id="A0A942I3L4"/>
<evidence type="ECO:0000313" key="1">
    <source>
        <dbReference type="EMBL" id="MBS3650104.1"/>
    </source>
</evidence>
<name>A0A942I3L4_9HYPH</name>
<sequence>MTEDHVWQPLADALQRWRDSGQQPVFWLRDDDAIERTKPMERLVDLTADFRVPIALAVIPAHADPGLASYVDGRKHVRPVVHGWTHENHAPADQKKQELGPHRPAGMVLDELRQSLAKMDDLFARWSPVLVPPWNRIDAALTPSLREVGFSALSVFGPPKPAALPLVNSTIDIMDWHGTRGCRPHAALVAEIVAQLEAARVGHAPAIGVLTHHLVHDEAAWVFLERLFAETAGLCRWVDVDELLAEDAATPGSR</sequence>
<dbReference type="SUPFAM" id="SSF88713">
    <property type="entry name" value="Glycoside hydrolase/deacetylase"/>
    <property type="match status" value="1"/>
</dbReference>
<protein>
    <submittedName>
        <fullName evidence="1">Polysaccharide deacetylase family protein</fullName>
    </submittedName>
</protein>
<dbReference type="EMBL" id="JAGWCR010000008">
    <property type="protein sequence ID" value="MBS3650104.1"/>
    <property type="molecule type" value="Genomic_DNA"/>
</dbReference>
<evidence type="ECO:0000313" key="2">
    <source>
        <dbReference type="Proteomes" id="UP000680348"/>
    </source>
</evidence>
<reference evidence="1" key="1">
    <citation type="submission" date="2021-04" db="EMBL/GenBank/DDBJ databases">
        <title>Pseudaminobacter soli sp. nov., isolated from paddy soil contaminated by heavy metals.</title>
        <authorList>
            <person name="Zhang K."/>
        </authorList>
    </citation>
    <scope>NUCLEOTIDE SEQUENCE</scope>
    <source>
        <strain evidence="1">19-2017</strain>
    </source>
</reference>
<dbReference type="RefSeq" id="WP_188255659.1">
    <property type="nucleotide sequence ID" value="NZ_JABVCF010000008.1"/>
</dbReference>